<feature type="compositionally biased region" description="Pro residues" evidence="1">
    <location>
        <begin position="123"/>
        <end position="132"/>
    </location>
</feature>
<dbReference type="Proteomes" id="UP000807115">
    <property type="component" value="Chromosome 10"/>
</dbReference>
<name>A0A921U0P9_SORBI</name>
<accession>A0A921U0P9</accession>
<reference evidence="2" key="1">
    <citation type="journal article" date="2019" name="BMC Genomics">
        <title>A new reference genome for Sorghum bicolor reveals high levels of sequence similarity between sweet and grain genotypes: implications for the genetics of sugar metabolism.</title>
        <authorList>
            <person name="Cooper E.A."/>
            <person name="Brenton Z.W."/>
            <person name="Flinn B.S."/>
            <person name="Jenkins J."/>
            <person name="Shu S."/>
            <person name="Flowers D."/>
            <person name="Luo F."/>
            <person name="Wang Y."/>
            <person name="Xia P."/>
            <person name="Barry K."/>
            <person name="Daum C."/>
            <person name="Lipzen A."/>
            <person name="Yoshinaga Y."/>
            <person name="Schmutz J."/>
            <person name="Saski C."/>
            <person name="Vermerris W."/>
            <person name="Kresovich S."/>
        </authorList>
    </citation>
    <scope>NUCLEOTIDE SEQUENCE</scope>
</reference>
<protein>
    <submittedName>
        <fullName evidence="2">Uncharacterized protein</fullName>
    </submittedName>
</protein>
<comment type="caution">
    <text evidence="2">The sequence shown here is derived from an EMBL/GenBank/DDBJ whole genome shotgun (WGS) entry which is preliminary data.</text>
</comment>
<dbReference type="EMBL" id="CM027689">
    <property type="protein sequence ID" value="KAG0513716.1"/>
    <property type="molecule type" value="Genomic_DNA"/>
</dbReference>
<gene>
    <name evidence="2" type="ORF">BDA96_10G126200</name>
</gene>
<proteinExistence type="predicted"/>
<evidence type="ECO:0000256" key="1">
    <source>
        <dbReference type="SAM" id="MobiDB-lite"/>
    </source>
</evidence>
<feature type="region of interest" description="Disordered" evidence="1">
    <location>
        <begin position="1"/>
        <end position="132"/>
    </location>
</feature>
<reference evidence="2" key="2">
    <citation type="submission" date="2020-10" db="EMBL/GenBank/DDBJ databases">
        <authorList>
            <person name="Cooper E.A."/>
            <person name="Brenton Z.W."/>
            <person name="Flinn B.S."/>
            <person name="Jenkins J."/>
            <person name="Shu S."/>
            <person name="Flowers D."/>
            <person name="Luo F."/>
            <person name="Wang Y."/>
            <person name="Xia P."/>
            <person name="Barry K."/>
            <person name="Daum C."/>
            <person name="Lipzen A."/>
            <person name="Yoshinaga Y."/>
            <person name="Schmutz J."/>
            <person name="Saski C."/>
            <person name="Vermerris W."/>
            <person name="Kresovich S."/>
        </authorList>
    </citation>
    <scope>NUCLEOTIDE SEQUENCE</scope>
</reference>
<sequence length="132" mass="14441">MAPTWTPQVLPTPLHSPGRSRQAKAKAEHEARTRPPSFVISHSTGPYRPWRTAKPKSRNPNQTQRRQRPSAVVARSRPVAPGPPEGRRPSRAAGGSAPTRIRASRRTLRGLLSGLVAGNRGARPPPPRPPLW</sequence>
<organism evidence="2 3">
    <name type="scientific">Sorghum bicolor</name>
    <name type="common">Sorghum</name>
    <name type="synonym">Sorghum vulgare</name>
    <dbReference type="NCBI Taxonomy" id="4558"/>
    <lineage>
        <taxon>Eukaryota</taxon>
        <taxon>Viridiplantae</taxon>
        <taxon>Streptophyta</taxon>
        <taxon>Embryophyta</taxon>
        <taxon>Tracheophyta</taxon>
        <taxon>Spermatophyta</taxon>
        <taxon>Magnoliopsida</taxon>
        <taxon>Liliopsida</taxon>
        <taxon>Poales</taxon>
        <taxon>Poaceae</taxon>
        <taxon>PACMAD clade</taxon>
        <taxon>Panicoideae</taxon>
        <taxon>Andropogonodae</taxon>
        <taxon>Andropogoneae</taxon>
        <taxon>Sorghinae</taxon>
        <taxon>Sorghum</taxon>
    </lineage>
</organism>
<dbReference type="AlphaFoldDB" id="A0A921U0P9"/>
<evidence type="ECO:0000313" key="2">
    <source>
        <dbReference type="EMBL" id="KAG0513716.1"/>
    </source>
</evidence>
<evidence type="ECO:0000313" key="3">
    <source>
        <dbReference type="Proteomes" id="UP000807115"/>
    </source>
</evidence>